<keyword evidence="2" id="KW-1185">Reference proteome</keyword>
<protein>
    <submittedName>
        <fullName evidence="1">Uncharacterized protein</fullName>
    </submittedName>
</protein>
<proteinExistence type="predicted"/>
<accession>A0ACB9XCQ7</accession>
<gene>
    <name evidence="1" type="ORF">KUCAC02_013159</name>
</gene>
<comment type="caution">
    <text evidence="1">The sequence shown here is derived from an EMBL/GenBank/DDBJ whole genome shotgun (WGS) entry which is preliminary data.</text>
</comment>
<evidence type="ECO:0000313" key="2">
    <source>
        <dbReference type="Proteomes" id="UP001057452"/>
    </source>
</evidence>
<evidence type="ECO:0000313" key="1">
    <source>
        <dbReference type="EMBL" id="KAI4824661.1"/>
    </source>
</evidence>
<reference evidence="1" key="1">
    <citation type="submission" date="2022-05" db="EMBL/GenBank/DDBJ databases">
        <title>Chromosome-level genome of Chaenocephalus aceratus.</title>
        <authorList>
            <person name="Park H."/>
        </authorList>
    </citation>
    <scope>NUCLEOTIDE SEQUENCE</scope>
    <source>
        <strain evidence="1">KU_202001</strain>
    </source>
</reference>
<organism evidence="1 2">
    <name type="scientific">Chaenocephalus aceratus</name>
    <name type="common">Blackfin icefish</name>
    <name type="synonym">Chaenichthys aceratus</name>
    <dbReference type="NCBI Taxonomy" id="36190"/>
    <lineage>
        <taxon>Eukaryota</taxon>
        <taxon>Metazoa</taxon>
        <taxon>Chordata</taxon>
        <taxon>Craniata</taxon>
        <taxon>Vertebrata</taxon>
        <taxon>Euteleostomi</taxon>
        <taxon>Actinopterygii</taxon>
        <taxon>Neopterygii</taxon>
        <taxon>Teleostei</taxon>
        <taxon>Neoteleostei</taxon>
        <taxon>Acanthomorphata</taxon>
        <taxon>Eupercaria</taxon>
        <taxon>Perciformes</taxon>
        <taxon>Notothenioidei</taxon>
        <taxon>Channichthyidae</taxon>
        <taxon>Chaenocephalus</taxon>
    </lineage>
</organism>
<dbReference type="EMBL" id="CM043791">
    <property type="protein sequence ID" value="KAI4824661.1"/>
    <property type="molecule type" value="Genomic_DNA"/>
</dbReference>
<name>A0ACB9XCQ7_CHAAC</name>
<dbReference type="Proteomes" id="UP001057452">
    <property type="component" value="Chromosome 7"/>
</dbReference>
<sequence>MCFTYEQKQKYNILHNSLFISVYKAQHIITFHNTFCCIAICTRQSGCASLENVSEMLGEEYMLNKCYPGMYYETFDKPFSLCFVKNEQKSLHFHSIFELSRYVLFLYIYLKNISQSQKSPEEYFSSPFRCIHSIYIHSPAQI</sequence>